<dbReference type="AlphaFoldDB" id="A0AAP8MBS3"/>
<dbReference type="KEGG" id="hja:BST95_00790"/>
<evidence type="ECO:0008006" key="4">
    <source>
        <dbReference type="Google" id="ProtNLM"/>
    </source>
</evidence>
<dbReference type="EMBL" id="PKUR01000005">
    <property type="protein sequence ID" value="PLW84860.1"/>
    <property type="molecule type" value="Genomic_DNA"/>
</dbReference>
<evidence type="ECO:0000256" key="1">
    <source>
        <dbReference type="SAM" id="MobiDB-lite"/>
    </source>
</evidence>
<dbReference type="RefSeq" id="WP_084197760.1">
    <property type="nucleotide sequence ID" value="NZ_BMYL01000006.1"/>
</dbReference>
<keyword evidence="3" id="KW-1185">Reference proteome</keyword>
<evidence type="ECO:0000313" key="3">
    <source>
        <dbReference type="Proteomes" id="UP000235162"/>
    </source>
</evidence>
<name>A0AAP8MBS3_9GAMM</name>
<dbReference type="Gene3D" id="3.90.640.10">
    <property type="entry name" value="Actin, Chain A, domain 4"/>
    <property type="match status" value="1"/>
</dbReference>
<organism evidence="2 3">
    <name type="scientific">Halioglobus japonicus</name>
    <dbReference type="NCBI Taxonomy" id="930805"/>
    <lineage>
        <taxon>Bacteria</taxon>
        <taxon>Pseudomonadati</taxon>
        <taxon>Pseudomonadota</taxon>
        <taxon>Gammaproteobacteria</taxon>
        <taxon>Cellvibrionales</taxon>
        <taxon>Halieaceae</taxon>
        <taxon>Halioglobus</taxon>
    </lineage>
</organism>
<sequence>MSLALLDINDCNLRLWHGNSPQPSPGYALLQGKDYRYGADARAAARLEPRKVNTRYWWQLNTEPLQPPLGPARHTADLVHGHLLALHQQAGAPGELVIAAPATMGREQLSLLLGIAQQCPFEVVGLVNRSTLLASAHAPLEASYHLEIQLHQAVLCTMQDDGGHVQVGRSQALPGCGLLQLQERIVEVVAAQFIRQTRFDPRRKAASEQQLYNAIPELLRTLAGTAESNLEIQGYQARIGRDDLNACGEKLFATASAALGNQGAGATVLVEPLLALLPAAAEHLPGLSTTDGDSCWQAALSHGDVLRAGSAGLSFVDRLPRLATNRPAPASTPEPAPTTPSADTQPAVEEMRGEPESAPADGPSHLLIGSTATPLDPAGTPIGPEATLYVRGGQWLVRSPAPVKVNGDTWRTGRGLVIGDELHTADGQRLLLIEVRSAGA</sequence>
<feature type="region of interest" description="Disordered" evidence="1">
    <location>
        <begin position="324"/>
        <end position="376"/>
    </location>
</feature>
<protein>
    <recommendedName>
        <fullName evidence="4">FHA domain-containing protein</fullName>
    </recommendedName>
</protein>
<gene>
    <name evidence="2" type="ORF">C0029_17850</name>
</gene>
<accession>A0AAP8MBS3</accession>
<evidence type="ECO:0000313" key="2">
    <source>
        <dbReference type="EMBL" id="PLW84860.1"/>
    </source>
</evidence>
<proteinExistence type="predicted"/>
<comment type="caution">
    <text evidence="2">The sequence shown here is derived from an EMBL/GenBank/DDBJ whole genome shotgun (WGS) entry which is preliminary data.</text>
</comment>
<reference evidence="2 3" key="1">
    <citation type="submission" date="2018-01" db="EMBL/GenBank/DDBJ databases">
        <title>The draft genome sequence of Halioglobus japonicus S1-36.</title>
        <authorList>
            <person name="Du Z.-J."/>
            <person name="Shi M.-J."/>
        </authorList>
    </citation>
    <scope>NUCLEOTIDE SEQUENCE [LARGE SCALE GENOMIC DNA]</scope>
    <source>
        <strain evidence="2 3">S1-36</strain>
    </source>
</reference>
<dbReference type="Gene3D" id="3.30.420.40">
    <property type="match status" value="2"/>
</dbReference>
<dbReference type="Proteomes" id="UP000235162">
    <property type="component" value="Unassembled WGS sequence"/>
</dbReference>